<feature type="domain" description="AB hydrolase-1" evidence="1">
    <location>
        <begin position="34"/>
        <end position="132"/>
    </location>
</feature>
<evidence type="ECO:0000259" key="1">
    <source>
        <dbReference type="Pfam" id="PF00561"/>
    </source>
</evidence>
<dbReference type="Gene3D" id="3.40.50.1820">
    <property type="entry name" value="alpha/beta hydrolase"/>
    <property type="match status" value="1"/>
</dbReference>
<keyword evidence="2" id="KW-0378">Hydrolase</keyword>
<dbReference type="InterPro" id="IPR050228">
    <property type="entry name" value="Carboxylesterase_BioH"/>
</dbReference>
<organism evidence="2 3">
    <name type="scientific">Anaerofilum hominis</name>
    <dbReference type="NCBI Taxonomy" id="2763016"/>
    <lineage>
        <taxon>Bacteria</taxon>
        <taxon>Bacillati</taxon>
        <taxon>Bacillota</taxon>
        <taxon>Clostridia</taxon>
        <taxon>Eubacteriales</taxon>
        <taxon>Oscillospiraceae</taxon>
        <taxon>Anaerofilum</taxon>
    </lineage>
</organism>
<evidence type="ECO:0000313" key="3">
    <source>
        <dbReference type="Proteomes" id="UP000659630"/>
    </source>
</evidence>
<dbReference type="PANTHER" id="PTHR43194:SF2">
    <property type="entry name" value="PEROXISOMAL MEMBRANE PROTEIN LPX1"/>
    <property type="match status" value="1"/>
</dbReference>
<proteinExistence type="predicted"/>
<keyword evidence="3" id="KW-1185">Reference proteome</keyword>
<dbReference type="InterPro" id="IPR000073">
    <property type="entry name" value="AB_hydrolase_1"/>
</dbReference>
<dbReference type="AlphaFoldDB" id="A0A923L1A6"/>
<evidence type="ECO:0000313" key="2">
    <source>
        <dbReference type="EMBL" id="MBC5580943.1"/>
    </source>
</evidence>
<dbReference type="InterPro" id="IPR000639">
    <property type="entry name" value="Epox_hydrolase-like"/>
</dbReference>
<name>A0A923L1A6_9FIRM</name>
<comment type="caution">
    <text evidence="2">The sequence shown here is derived from an EMBL/GenBank/DDBJ whole genome shotgun (WGS) entry which is preliminary data.</text>
</comment>
<dbReference type="InterPro" id="IPR029058">
    <property type="entry name" value="AB_hydrolase_fold"/>
</dbReference>
<dbReference type="SUPFAM" id="SSF53474">
    <property type="entry name" value="alpha/beta-Hydrolases"/>
    <property type="match status" value="1"/>
</dbReference>
<protein>
    <submittedName>
        <fullName evidence="2">Alpha/beta hydrolase</fullName>
    </submittedName>
</protein>
<reference evidence="2" key="1">
    <citation type="submission" date="2020-08" db="EMBL/GenBank/DDBJ databases">
        <title>Genome public.</title>
        <authorList>
            <person name="Liu C."/>
            <person name="Sun Q."/>
        </authorList>
    </citation>
    <scope>NUCLEOTIDE SEQUENCE</scope>
    <source>
        <strain evidence="2">BX8</strain>
    </source>
</reference>
<dbReference type="PANTHER" id="PTHR43194">
    <property type="entry name" value="HYDROLASE ALPHA/BETA FOLD FAMILY"/>
    <property type="match status" value="1"/>
</dbReference>
<gene>
    <name evidence="2" type="ORF">H8S23_05450</name>
</gene>
<sequence length="289" mass="30473">MAQQTIEPRESGYLQTGDTYLYYRDYGDNAAPHTLLLLHGNGEDWRCFERQIGPFAAAGYRVVTLDSRGHGASKRGKLPMTPQQLAADALDALEGLGIAKAVPVGFSDGGNLALLMAAMRPDVVEALVAAGPNLVPAGAKLSAQLPCELGYPLCRLLGRWSPQAALRADVLGLMVDQPQLSFEALSAIAAPALILGGEHDMIRAGHLRHIAAALPCGRLSVLAGASHFVFGEPWAEETNRRVLGFLAQVLPRKKAVGPGAETVPAPAAADAEEAEAGPLAEVFFENPLT</sequence>
<dbReference type="PRINTS" id="PR00412">
    <property type="entry name" value="EPOXHYDRLASE"/>
</dbReference>
<dbReference type="Proteomes" id="UP000659630">
    <property type="component" value="Unassembled WGS sequence"/>
</dbReference>
<dbReference type="RefSeq" id="WP_186887319.1">
    <property type="nucleotide sequence ID" value="NZ_JACONZ010000002.1"/>
</dbReference>
<dbReference type="EMBL" id="JACONZ010000002">
    <property type="protein sequence ID" value="MBC5580943.1"/>
    <property type="molecule type" value="Genomic_DNA"/>
</dbReference>
<dbReference type="Pfam" id="PF00561">
    <property type="entry name" value="Abhydrolase_1"/>
    <property type="match status" value="1"/>
</dbReference>
<accession>A0A923L1A6</accession>
<dbReference type="GO" id="GO:0016787">
    <property type="term" value="F:hydrolase activity"/>
    <property type="evidence" value="ECO:0007669"/>
    <property type="project" value="UniProtKB-KW"/>
</dbReference>